<proteinExistence type="predicted"/>
<dbReference type="Pfam" id="PF01400">
    <property type="entry name" value="Astacin"/>
    <property type="match status" value="1"/>
</dbReference>
<comment type="caution">
    <text evidence="2">The sequence shown here is derived from an EMBL/GenBank/DDBJ whole genome shotgun (WGS) entry which is preliminary data.</text>
</comment>
<organism evidence="2 4">
    <name type="scientific">Pseudomonas azotoformans</name>
    <dbReference type="NCBI Taxonomy" id="47878"/>
    <lineage>
        <taxon>Bacteria</taxon>
        <taxon>Pseudomonadati</taxon>
        <taxon>Pseudomonadota</taxon>
        <taxon>Gammaproteobacteria</taxon>
        <taxon>Pseudomonadales</taxon>
        <taxon>Pseudomonadaceae</taxon>
        <taxon>Pseudomonas</taxon>
    </lineage>
</organism>
<name>A0A1V2JBV5_PSEAZ</name>
<dbReference type="InterPro" id="IPR006026">
    <property type="entry name" value="Peptidase_Metallo"/>
</dbReference>
<keyword evidence="4" id="KW-1185">Reference proteome</keyword>
<reference evidence="2 4" key="1">
    <citation type="submission" date="2016-10" db="EMBL/GenBank/DDBJ databases">
        <title>Pseudomonas lactis sp. nov. and Pseudomonas paralactis sp. nov., isolated from bovine raw milk.</title>
        <authorList>
            <person name="Von Neubeck M."/>
            <person name="Huptas C."/>
            <person name="Glueck C."/>
            <person name="Krewinkel M."/>
            <person name="Stoeckel M."/>
            <person name="Stressler T."/>
            <person name="Fischer L."/>
            <person name="Hinrichs J."/>
            <person name="Scherer S."/>
            <person name="Wenning M."/>
        </authorList>
    </citation>
    <scope>NUCLEOTIDE SEQUENCE [LARGE SCALE GENOMIC DNA]</scope>
    <source>
        <strain evidence="2 4">DSM 18862</strain>
    </source>
</reference>
<dbReference type="SUPFAM" id="SSF55486">
    <property type="entry name" value="Metalloproteases ('zincins'), catalytic domain"/>
    <property type="match status" value="1"/>
</dbReference>
<dbReference type="InterPro" id="IPR001506">
    <property type="entry name" value="Peptidase_M12A"/>
</dbReference>
<gene>
    <name evidence="3" type="ORF">BLL37_07520</name>
    <name evidence="2" type="ORF">BLL37_20530</name>
</gene>
<dbReference type="SMART" id="SM00235">
    <property type="entry name" value="ZnMc"/>
    <property type="match status" value="1"/>
</dbReference>
<dbReference type="EMBL" id="MNPV01000006">
    <property type="protein sequence ID" value="ONH42872.1"/>
    <property type="molecule type" value="Genomic_DNA"/>
</dbReference>
<evidence type="ECO:0000313" key="3">
    <source>
        <dbReference type="EMBL" id="ONH46710.1"/>
    </source>
</evidence>
<accession>A0A1V2JBV5</accession>
<evidence type="ECO:0000259" key="1">
    <source>
        <dbReference type="SMART" id="SM00235"/>
    </source>
</evidence>
<sequence>MTDKQKELTKDSINKWAPHINLKLEFVDGPDGDIRIAANNQTGGNSAIGRQANDIPKSEPTMVIGFGGENDNYTAGTIMHEFGHALGLQHEHQHPDNTLDFDRERVYQEYAKHGLTREETDAFVLNPLNRENLIFLGYDKDSIMNYGFAEGTIRNRGAIPRGNDLSKGDKEFAEFIYPKSKIKTLDQSR</sequence>
<evidence type="ECO:0000313" key="2">
    <source>
        <dbReference type="EMBL" id="ONH42872.1"/>
    </source>
</evidence>
<dbReference type="GO" id="GO:0004222">
    <property type="term" value="F:metalloendopeptidase activity"/>
    <property type="evidence" value="ECO:0007669"/>
    <property type="project" value="InterPro"/>
</dbReference>
<dbReference type="Gene3D" id="3.40.390.10">
    <property type="entry name" value="Collagenase (Catalytic Domain)"/>
    <property type="match status" value="1"/>
</dbReference>
<protein>
    <recommendedName>
        <fullName evidence="1">Peptidase metallopeptidase domain-containing protein</fullName>
    </recommendedName>
</protein>
<dbReference type="AlphaFoldDB" id="A0A1V2JBV5"/>
<feature type="domain" description="Peptidase metallopeptidase" evidence="1">
    <location>
        <begin position="1"/>
        <end position="127"/>
    </location>
</feature>
<evidence type="ECO:0000313" key="4">
    <source>
        <dbReference type="Proteomes" id="UP000188559"/>
    </source>
</evidence>
<dbReference type="EMBL" id="MNPV01000002">
    <property type="protein sequence ID" value="ONH46710.1"/>
    <property type="molecule type" value="Genomic_DNA"/>
</dbReference>
<dbReference type="GO" id="GO:0008270">
    <property type="term" value="F:zinc ion binding"/>
    <property type="evidence" value="ECO:0007669"/>
    <property type="project" value="InterPro"/>
</dbReference>
<dbReference type="InterPro" id="IPR024079">
    <property type="entry name" value="MetalloPept_cat_dom_sf"/>
</dbReference>
<dbReference type="GO" id="GO:0006508">
    <property type="term" value="P:proteolysis"/>
    <property type="evidence" value="ECO:0007669"/>
    <property type="project" value="InterPro"/>
</dbReference>
<dbReference type="Proteomes" id="UP000188559">
    <property type="component" value="Unassembled WGS sequence"/>
</dbReference>